<dbReference type="Proteomes" id="UP000027855">
    <property type="component" value="Unassembled WGS sequence"/>
</dbReference>
<dbReference type="AlphaFoldDB" id="A0A074IXY7"/>
<dbReference type="RefSeq" id="WP_037602317.1">
    <property type="nucleotide sequence ID" value="NZ_JJMS01000001.1"/>
</dbReference>
<evidence type="ECO:0000313" key="1">
    <source>
        <dbReference type="EMBL" id="KEO44980.1"/>
    </source>
</evidence>
<dbReference type="NCBIfam" id="TIGR01637">
    <property type="entry name" value="phage_arpU"/>
    <property type="match status" value="1"/>
</dbReference>
<dbReference type="InterPro" id="IPR006524">
    <property type="entry name" value="ArpU-like"/>
</dbReference>
<sequence>MTFTFSKELADYYQADTAATAIHGFISGLYEQPIISITLKNSTPRSKKYMLSVEYEAEQSLDNAFERICNGVKDFNKARALSAELDKRQTINNAKSLLNVYRRMERIAGSPYVPNTNRTSNNALNTDISVLENTRQNRKFIAELERDCMREAIEKIQPQKLKTILVKKYCIPIKKSNIELYYDLGRSESAFYRDLDDALLEFAAIYKNGKLLALL</sequence>
<accession>A0A074IXY7</accession>
<dbReference type="EMBL" id="JJMT01000015">
    <property type="protein sequence ID" value="KEO44980.1"/>
    <property type="molecule type" value="Genomic_DNA"/>
</dbReference>
<organism evidence="1 2">
    <name type="scientific">Streptococcus salivarius</name>
    <dbReference type="NCBI Taxonomy" id="1304"/>
    <lineage>
        <taxon>Bacteria</taxon>
        <taxon>Bacillati</taxon>
        <taxon>Bacillota</taxon>
        <taxon>Bacilli</taxon>
        <taxon>Lactobacillales</taxon>
        <taxon>Streptococcaceae</taxon>
        <taxon>Streptococcus</taxon>
    </lineage>
</organism>
<evidence type="ECO:0008006" key="3">
    <source>
        <dbReference type="Google" id="ProtNLM"/>
    </source>
</evidence>
<evidence type="ECO:0000313" key="2">
    <source>
        <dbReference type="Proteomes" id="UP000027855"/>
    </source>
</evidence>
<protein>
    <recommendedName>
        <fullName evidence="3">Transcriptional regulator</fullName>
    </recommendedName>
</protein>
<gene>
    <name evidence="1" type="ORF">DL07_03685</name>
</gene>
<comment type="caution">
    <text evidence="1">The sequence shown here is derived from an EMBL/GenBank/DDBJ whole genome shotgun (WGS) entry which is preliminary data.</text>
</comment>
<proteinExistence type="predicted"/>
<name>A0A074IXY7_STRSL</name>
<reference evidence="1 2" key="1">
    <citation type="submission" date="2014-04" db="EMBL/GenBank/DDBJ databases">
        <title>Variable characteristics of bacteriocin-producing Streptococcus salivarius strains isolated from Malaysian subjects.</title>
        <authorList>
            <person name="Philip K."/>
            <person name="Barbour A."/>
        </authorList>
    </citation>
    <scope>NUCLEOTIDE SEQUENCE [LARGE SCALE GENOMIC DNA]</scope>
    <source>
        <strain evidence="1 2">NU10</strain>
    </source>
</reference>